<dbReference type="PANTHER" id="PTHR47355:SF1">
    <property type="entry name" value="E3 UBIQUITIN-PROTEIN LIGASE SPL2"/>
    <property type="match status" value="1"/>
</dbReference>
<dbReference type="InterPro" id="IPR022170">
    <property type="entry name" value="MUL1-like"/>
</dbReference>
<dbReference type="GO" id="GO:0016567">
    <property type="term" value="P:protein ubiquitination"/>
    <property type="evidence" value="ECO:0007669"/>
    <property type="project" value="InterPro"/>
</dbReference>
<evidence type="ECO:0000256" key="4">
    <source>
        <dbReference type="ARBA" id="ARBA00022679"/>
    </source>
</evidence>
<comment type="catalytic activity">
    <reaction evidence="1">
        <text>S-ubiquitinyl-[E2 ubiquitin-conjugating enzyme]-L-cysteine + [acceptor protein]-L-lysine = [E2 ubiquitin-conjugating enzyme]-L-cysteine + N(6)-ubiquitinyl-[acceptor protein]-L-lysine.</text>
        <dbReference type="EC" id="2.3.2.27"/>
    </reaction>
</comment>
<dbReference type="EMBL" id="JAJAGQ010000016">
    <property type="protein sequence ID" value="KAJ8539328.1"/>
    <property type="molecule type" value="Genomic_DNA"/>
</dbReference>
<sequence length="240" mass="26953">MSIHDQAAATAAAVLSQIAMAADDALIGLALAYVVVPFLLVENGRWPQPEYVNVNMDGSRHPLPLVTVYHHLQPVNATPLTFLQALFGHHYPVGYWMKKRFCHLENIFTAVGVCNSKDGTFEIKSCKDLPYFLSDMTKDQMLVDLAFKTKVLLWSGVELCLVQLQLVSLAMLNWNRWKKWRHQRRAQQQRDSASSDADSQVSADEETGDVPVGQLCVICLMRRRRSAFVPCGHLVHGHLA</sequence>
<dbReference type="Gene3D" id="3.30.40.10">
    <property type="entry name" value="Zinc/RING finger domain, C3HC4 (zinc finger)"/>
    <property type="match status" value="1"/>
</dbReference>
<dbReference type="Proteomes" id="UP001152561">
    <property type="component" value="Unassembled WGS sequence"/>
</dbReference>
<keyword evidence="11" id="KW-0472">Membrane</keyword>
<keyword evidence="8" id="KW-0833">Ubl conjugation pathway</keyword>
<evidence type="ECO:0000256" key="2">
    <source>
        <dbReference type="ARBA" id="ARBA00004141"/>
    </source>
</evidence>
<dbReference type="PANTHER" id="PTHR47355">
    <property type="entry name" value="E3 UBIQUITIN-PROTEIN LIGASE SPL2"/>
    <property type="match status" value="1"/>
</dbReference>
<dbReference type="Pfam" id="PF12483">
    <property type="entry name" value="GIDE"/>
    <property type="match status" value="1"/>
</dbReference>
<keyword evidence="7" id="KW-0863">Zinc-finger</keyword>
<evidence type="ECO:0000256" key="12">
    <source>
        <dbReference type="SAM" id="MobiDB-lite"/>
    </source>
</evidence>
<dbReference type="GO" id="GO:0008270">
    <property type="term" value="F:zinc ion binding"/>
    <property type="evidence" value="ECO:0007669"/>
    <property type="project" value="UniProtKB-KW"/>
</dbReference>
<dbReference type="GO" id="GO:0061630">
    <property type="term" value="F:ubiquitin protein ligase activity"/>
    <property type="evidence" value="ECO:0007669"/>
    <property type="project" value="UniProtKB-EC"/>
</dbReference>
<reference evidence="15" key="1">
    <citation type="journal article" date="2023" name="Proc. Natl. Acad. Sci. U.S.A.">
        <title>Genomic and structural basis for evolution of tropane alkaloid biosynthesis.</title>
        <authorList>
            <person name="Wanga Y.-J."/>
            <person name="Taina T."/>
            <person name="Yua J.-Y."/>
            <person name="Lia J."/>
            <person name="Xua B."/>
            <person name="Chenc J."/>
            <person name="D'Auriad J.C."/>
            <person name="Huanga J.-P."/>
            <person name="Huanga S.-X."/>
        </authorList>
    </citation>
    <scope>NUCLEOTIDE SEQUENCE [LARGE SCALE GENOMIC DNA]</scope>
    <source>
        <strain evidence="15">cv. KIB-2019</strain>
    </source>
</reference>
<keyword evidence="4" id="KW-0808">Transferase</keyword>
<dbReference type="OrthoDB" id="10251804at2759"/>
<comment type="subcellular location">
    <subcellularLocation>
        <location evidence="2">Membrane</location>
        <topology evidence="2">Multi-pass membrane protein</topology>
    </subcellularLocation>
</comment>
<dbReference type="InterPro" id="IPR013083">
    <property type="entry name" value="Znf_RING/FYVE/PHD"/>
</dbReference>
<dbReference type="GO" id="GO:0016020">
    <property type="term" value="C:membrane"/>
    <property type="evidence" value="ECO:0007669"/>
    <property type="project" value="UniProtKB-SubCell"/>
</dbReference>
<keyword evidence="9" id="KW-0862">Zinc</keyword>
<organism evidence="14 15">
    <name type="scientific">Anisodus acutangulus</name>
    <dbReference type="NCBI Taxonomy" id="402998"/>
    <lineage>
        <taxon>Eukaryota</taxon>
        <taxon>Viridiplantae</taxon>
        <taxon>Streptophyta</taxon>
        <taxon>Embryophyta</taxon>
        <taxon>Tracheophyta</taxon>
        <taxon>Spermatophyta</taxon>
        <taxon>Magnoliopsida</taxon>
        <taxon>eudicotyledons</taxon>
        <taxon>Gunneridae</taxon>
        <taxon>Pentapetalae</taxon>
        <taxon>asterids</taxon>
        <taxon>lamiids</taxon>
        <taxon>Solanales</taxon>
        <taxon>Solanaceae</taxon>
        <taxon>Solanoideae</taxon>
        <taxon>Hyoscyameae</taxon>
        <taxon>Anisodus</taxon>
    </lineage>
</organism>
<evidence type="ECO:0000256" key="11">
    <source>
        <dbReference type="ARBA" id="ARBA00023136"/>
    </source>
</evidence>
<feature type="domain" description="E3 Ubiquitin ligase MUL1-like" evidence="13">
    <location>
        <begin position="36"/>
        <end position="162"/>
    </location>
</feature>
<evidence type="ECO:0000256" key="6">
    <source>
        <dbReference type="ARBA" id="ARBA00022723"/>
    </source>
</evidence>
<evidence type="ECO:0000256" key="10">
    <source>
        <dbReference type="ARBA" id="ARBA00022989"/>
    </source>
</evidence>
<accession>A0A9Q1LLT3</accession>
<dbReference type="InterPro" id="IPR044247">
    <property type="entry name" value="SPL2-like"/>
</dbReference>
<evidence type="ECO:0000313" key="14">
    <source>
        <dbReference type="EMBL" id="KAJ8539328.1"/>
    </source>
</evidence>
<evidence type="ECO:0000256" key="8">
    <source>
        <dbReference type="ARBA" id="ARBA00022786"/>
    </source>
</evidence>
<keyword evidence="10" id="KW-1133">Transmembrane helix</keyword>
<dbReference type="AlphaFoldDB" id="A0A9Q1LLT3"/>
<feature type="compositionally biased region" description="Low complexity" evidence="12">
    <location>
        <begin position="189"/>
        <end position="202"/>
    </location>
</feature>
<evidence type="ECO:0000256" key="7">
    <source>
        <dbReference type="ARBA" id="ARBA00022771"/>
    </source>
</evidence>
<dbReference type="EC" id="2.3.2.27" evidence="3"/>
<feature type="region of interest" description="Disordered" evidence="12">
    <location>
        <begin position="185"/>
        <end position="206"/>
    </location>
</feature>
<protein>
    <recommendedName>
        <fullName evidence="3">RING-type E3 ubiquitin transferase</fullName>
        <ecNumber evidence="3">2.3.2.27</ecNumber>
    </recommendedName>
</protein>
<evidence type="ECO:0000313" key="15">
    <source>
        <dbReference type="Proteomes" id="UP001152561"/>
    </source>
</evidence>
<evidence type="ECO:0000256" key="3">
    <source>
        <dbReference type="ARBA" id="ARBA00012483"/>
    </source>
</evidence>
<evidence type="ECO:0000259" key="13">
    <source>
        <dbReference type="Pfam" id="PF12483"/>
    </source>
</evidence>
<gene>
    <name evidence="14" type="ORF">K7X08_013580</name>
</gene>
<evidence type="ECO:0000256" key="9">
    <source>
        <dbReference type="ARBA" id="ARBA00022833"/>
    </source>
</evidence>
<keyword evidence="15" id="KW-1185">Reference proteome</keyword>
<name>A0A9Q1LLT3_9SOLA</name>
<keyword evidence="6" id="KW-0479">Metal-binding</keyword>
<comment type="caution">
    <text evidence="14">The sequence shown here is derived from an EMBL/GenBank/DDBJ whole genome shotgun (WGS) entry which is preliminary data.</text>
</comment>
<evidence type="ECO:0000256" key="5">
    <source>
        <dbReference type="ARBA" id="ARBA00022692"/>
    </source>
</evidence>
<proteinExistence type="predicted"/>
<evidence type="ECO:0000256" key="1">
    <source>
        <dbReference type="ARBA" id="ARBA00000900"/>
    </source>
</evidence>
<keyword evidence="5" id="KW-0812">Transmembrane</keyword>